<gene>
    <name evidence="3" type="ordered locus">TVNIR_1991</name>
</gene>
<dbReference type="HOGENOM" id="CLU_390770_0_0_6"/>
<evidence type="ECO:0000256" key="1">
    <source>
        <dbReference type="SAM" id="MobiDB-lite"/>
    </source>
</evidence>
<evidence type="ECO:0000313" key="3">
    <source>
        <dbReference type="EMBL" id="AGA33652.1"/>
    </source>
</evidence>
<dbReference type="InterPro" id="IPR010221">
    <property type="entry name" value="VCBS_dom"/>
</dbReference>
<feature type="domain" description="Bacterial Ig" evidence="2">
    <location>
        <begin position="6"/>
        <end position="68"/>
    </location>
</feature>
<organism evidence="3 4">
    <name type="scientific">Thioalkalivibrio nitratireducens (strain DSM 14787 / UNIQEM 213 / ALEN2)</name>
    <dbReference type="NCBI Taxonomy" id="1255043"/>
    <lineage>
        <taxon>Bacteria</taxon>
        <taxon>Pseudomonadati</taxon>
        <taxon>Pseudomonadota</taxon>
        <taxon>Gammaproteobacteria</taxon>
        <taxon>Chromatiales</taxon>
        <taxon>Ectothiorhodospiraceae</taxon>
        <taxon>Thioalkalivibrio</taxon>
    </lineage>
</organism>
<dbReference type="STRING" id="1255043.TVNIR_1991"/>
<dbReference type="Gene3D" id="2.60.40.10">
    <property type="entry name" value="Immunoglobulins"/>
    <property type="match status" value="3"/>
</dbReference>
<feature type="region of interest" description="Disordered" evidence="1">
    <location>
        <begin position="68"/>
        <end position="88"/>
    </location>
</feature>
<dbReference type="Proteomes" id="UP000010809">
    <property type="component" value="Chromosome"/>
</dbReference>
<dbReference type="InterPro" id="IPR013783">
    <property type="entry name" value="Ig-like_fold"/>
</dbReference>
<evidence type="ECO:0000259" key="2">
    <source>
        <dbReference type="Pfam" id="PF17936"/>
    </source>
</evidence>
<dbReference type="Pfam" id="PF17936">
    <property type="entry name" value="Big_6"/>
    <property type="match status" value="3"/>
</dbReference>
<dbReference type="eggNOG" id="COG2373">
    <property type="taxonomic scope" value="Bacteria"/>
</dbReference>
<accession>L0DXC1</accession>
<dbReference type="AlphaFoldDB" id="L0DXC1"/>
<dbReference type="KEGG" id="tni:TVNIR_1991"/>
<proteinExistence type="predicted"/>
<feature type="compositionally biased region" description="Low complexity" evidence="1">
    <location>
        <begin position="662"/>
        <end position="678"/>
    </location>
</feature>
<dbReference type="PATRIC" id="fig|1255043.3.peg.2013"/>
<evidence type="ECO:0000313" key="4">
    <source>
        <dbReference type="Proteomes" id="UP000010809"/>
    </source>
</evidence>
<keyword evidence="4" id="KW-1185">Reference proteome</keyword>
<dbReference type="EMBL" id="CP003989">
    <property type="protein sequence ID" value="AGA33652.1"/>
    <property type="molecule type" value="Genomic_DNA"/>
</dbReference>
<dbReference type="NCBIfam" id="TIGR01965">
    <property type="entry name" value="VCBS_repeat"/>
    <property type="match status" value="1"/>
</dbReference>
<protein>
    <submittedName>
        <fullName evidence="3">Surface adhesion protein, putative</fullName>
    </submittedName>
</protein>
<feature type="domain" description="Bacterial Ig" evidence="2">
    <location>
        <begin position="75"/>
        <end position="156"/>
    </location>
</feature>
<feature type="domain" description="Bacterial Ig" evidence="2">
    <location>
        <begin position="166"/>
        <end position="247"/>
    </location>
</feature>
<dbReference type="InterPro" id="IPR041498">
    <property type="entry name" value="Big_6"/>
</dbReference>
<sequence length="706" mass="73758">MVDWEGHPDLTVVIRSPDGTPLAEGDVDDQGQFHLEWDEAFTGGETLMLALHDADGAVLDQLEIQAPDIDPAERPNPPENVEVSDDGTVVTGEGEAGLVAVVRNPDGQIVGEAQVRGDGTFRVLLDQAFTDGEQLEVRLRDDDTGLESDAVFVDAPTDVDPPDDRPAPPEDLAINDEGTMVTGKGTPGLTAVVRDPQGNIVGNALVNPDGTFEVHLAQPFVEGERLEVRIVNDAGVESLPGIVFAPDLTDEGPDAPIITQADFEGVGGTAEVGTTVHLNDADGHPLLDDQGAPIVASVDASGNWFVPASDFPGGSSVGVEGQATARDAQGRESDPADFAVPSLFAFDNSASAGIQIQPAFETQELDDLEVSNVLFLLGTDSDELEFTVPEGSVGALSFGAQSASLLQVLGNDLHVELQRKDEFGNFVKVGEWDGDPFLLGLDLLGLFGTSGSVAESGLPPGEYKLVLSQSSVLSLLSSASLTDVQLFLVNPDEFDVVGVSPITGNVITDPGDQGRPDIPGHADTSISILTESGIFVVVGPEGRTVQGEYGSLFIDASGNYRYEPNPDAQGIGQTDTFTYKLTHPNGDTAEATLTITIEAEEVPIQPMDTQADGDAVVLAAMEDSSVDEASEGGSEADEESLPEMQALMDEDPGPDTTPMGDEASGSAAGEPAPSGAESDPMTVEYHDEGPPPGTADDMDQNHLSMV</sequence>
<reference evidence="3" key="1">
    <citation type="submission" date="2015-12" db="EMBL/GenBank/DDBJ databases">
        <authorList>
            <person name="Tikhonova T.V."/>
            <person name="Pavlov A.R."/>
            <person name="Beletsky A.V."/>
            <person name="Mardanov A.V."/>
            <person name="Sorokin D.Y."/>
            <person name="Ravin N.V."/>
            <person name="Popov V.O."/>
        </authorList>
    </citation>
    <scope>NUCLEOTIDE SEQUENCE</scope>
    <source>
        <strain evidence="3">DSM 14787</strain>
    </source>
</reference>
<dbReference type="Pfam" id="PF17963">
    <property type="entry name" value="Big_9"/>
    <property type="match status" value="1"/>
</dbReference>
<name>L0DXC1_THIND</name>
<feature type="region of interest" description="Disordered" evidence="1">
    <location>
        <begin position="646"/>
        <end position="706"/>
    </location>
</feature>